<evidence type="ECO:0000256" key="10">
    <source>
        <dbReference type="NCBIfam" id="TIGR03160"/>
    </source>
</evidence>
<dbReference type="CDD" id="cd02439">
    <property type="entry name" value="DMB-PRT_CobT"/>
    <property type="match status" value="1"/>
</dbReference>
<comment type="pathway">
    <text evidence="2">Nucleoside biosynthesis; alpha-ribazole biosynthesis; alpha-ribazole from 5,6-dimethylbenzimidazole: step 1/2.</text>
</comment>
<dbReference type="NCBIfam" id="NF000996">
    <property type="entry name" value="PRK00105.1"/>
    <property type="match status" value="1"/>
</dbReference>
<dbReference type="InterPro" id="IPR003200">
    <property type="entry name" value="Nict_dMeBzImd_PRibTrfase"/>
</dbReference>
<dbReference type="Gene3D" id="3.40.50.10210">
    <property type="match status" value="2"/>
</dbReference>
<dbReference type="InterPro" id="IPR023195">
    <property type="entry name" value="Nict_dMeBzImd_PRibTrfase_N"/>
</dbReference>
<comment type="similarity">
    <text evidence="3">Belongs to the CobT family.</text>
</comment>
<proteinExistence type="inferred from homology"/>
<dbReference type="FunFam" id="3.40.50.10210:FF:000001">
    <property type="entry name" value="Nicotinate-nucleotide--dimethylbenzimidazole phosphoribosyltransferase"/>
    <property type="match status" value="1"/>
</dbReference>
<evidence type="ECO:0000256" key="1">
    <source>
        <dbReference type="ARBA" id="ARBA00002197"/>
    </source>
</evidence>
<dbReference type="EMBL" id="CP120678">
    <property type="protein sequence ID" value="WIW71120.1"/>
    <property type="molecule type" value="Genomic_DNA"/>
</dbReference>
<evidence type="ECO:0000256" key="4">
    <source>
        <dbReference type="ARBA" id="ARBA00011991"/>
    </source>
</evidence>
<evidence type="ECO:0000256" key="5">
    <source>
        <dbReference type="ARBA" id="ARBA00015486"/>
    </source>
</evidence>
<dbReference type="RefSeq" id="WP_147666826.1">
    <property type="nucleotide sequence ID" value="NZ_CP120678.1"/>
</dbReference>
<name>A0A9Y2EU46_9FIRM</name>
<sequence length="626" mass="66447">MDLLKSTIAKVTPLNDLAMAKIKKASHNLITPEGCLGYLETILQKYVGITNEITPSVPKKCMVVACADHGVAEEGVSAYPVETTVQMTRNYLVAKGAGANAMALHCGADLVVVDVGIAAPMEKIEGLIDRKINYGTKNFTKGPAMTESEAIRSLEIGIEIATQKIAEGYRCFCLGEMGIANTTSSAAIVAAFAKLAPKKATGRGTNISDERLLKKIQVVEKGLAVNKPNSNDGLDVLKKVGGFELGCLAGVILGCAANRAAVVIDGFNASAAALIAASLCPLSKKFLIGSHLSAEPAHSKALEILELKAYIDMHFRFGEATGAALAMSILDATIKSYLHESNPENTTIVDPDQMLSEILPDRYIAASLDNEAMQACQLHIDNLTKPLGSLGHLEKLAVQLAGITEMSKPKNLKKSILLFSTPKNSLIYAFASHTKANLTIADLDNSKMNCGQALALGMQVADQEFKKGSRILGIGESLNLTPYGQQVPNRFANKSLESFTNIDNVELAAITGAIIAAAANKCAIMLDGPLTALAARIAVSMNKEINNYLINASLSPEPLHKEAIESLNLNAYLYLDSTLYEGCQAALGMTLLDACLHMVNDMKTFKQAAVAIANDGPGANRQSLDI</sequence>
<dbReference type="Proteomes" id="UP001243623">
    <property type="component" value="Chromosome"/>
</dbReference>
<evidence type="ECO:0000256" key="9">
    <source>
        <dbReference type="ARBA" id="ARBA00047340"/>
    </source>
</evidence>
<keyword evidence="12" id="KW-1185">Reference proteome</keyword>
<gene>
    <name evidence="11" type="primary">cobT</name>
    <name evidence="11" type="ORF">P3F81_01980</name>
</gene>
<evidence type="ECO:0000256" key="2">
    <source>
        <dbReference type="ARBA" id="ARBA00005049"/>
    </source>
</evidence>
<dbReference type="Gene3D" id="1.10.1610.10">
    <property type="match status" value="2"/>
</dbReference>
<dbReference type="GO" id="GO:0008939">
    <property type="term" value="F:nicotinate-nucleotide-dimethylbenzimidazole phosphoribosyltransferase activity"/>
    <property type="evidence" value="ECO:0007669"/>
    <property type="project" value="UniProtKB-UniRule"/>
</dbReference>
<evidence type="ECO:0000256" key="8">
    <source>
        <dbReference type="ARBA" id="ARBA00022679"/>
    </source>
</evidence>
<dbReference type="InterPro" id="IPR036087">
    <property type="entry name" value="Nict_dMeBzImd_PRibTrfase_sf"/>
</dbReference>
<dbReference type="Pfam" id="PF02277">
    <property type="entry name" value="DBI_PRT"/>
    <property type="match status" value="3"/>
</dbReference>
<evidence type="ECO:0000256" key="3">
    <source>
        <dbReference type="ARBA" id="ARBA00007110"/>
    </source>
</evidence>
<dbReference type="PANTHER" id="PTHR43463">
    <property type="entry name" value="NICOTINATE-NUCLEOTIDE--DIMETHYLBENZIMIDAZOLE PHOSPHORIBOSYLTRANSFERASE"/>
    <property type="match status" value="1"/>
</dbReference>
<dbReference type="KEGG" id="sgbi:P3F81_01980"/>
<comment type="function">
    <text evidence="1">Catalyzes the synthesis of alpha-ribazole-5'-phosphate from nicotinate mononucleotide (NAMN) and 5,6-dimethylbenzimidazole (DMB).</text>
</comment>
<evidence type="ECO:0000313" key="11">
    <source>
        <dbReference type="EMBL" id="WIW71120.1"/>
    </source>
</evidence>
<dbReference type="EC" id="2.4.2.21" evidence="4 10"/>
<dbReference type="GO" id="GO:0009236">
    <property type="term" value="P:cobalamin biosynthetic process"/>
    <property type="evidence" value="ECO:0007669"/>
    <property type="project" value="UniProtKB-UniRule"/>
</dbReference>
<accession>A0A9Y2EU46</accession>
<keyword evidence="8 11" id="KW-0808">Transferase</keyword>
<dbReference type="NCBIfam" id="TIGR03160">
    <property type="entry name" value="cobT_DBIPRT"/>
    <property type="match status" value="1"/>
</dbReference>
<keyword evidence="7 11" id="KW-0328">Glycosyltransferase</keyword>
<dbReference type="AlphaFoldDB" id="A0A9Y2EU46"/>
<protein>
    <recommendedName>
        <fullName evidence="5 10">Nicotinate-nucleotide--dimethylbenzimidazole phosphoribosyltransferase</fullName>
        <ecNumber evidence="4 10">2.4.2.21</ecNumber>
    </recommendedName>
</protein>
<dbReference type="PANTHER" id="PTHR43463:SF1">
    <property type="entry name" value="NICOTINATE-NUCLEOTIDE--DIMETHYLBENZIMIDAZOLE PHOSPHORIBOSYLTRANSFERASE"/>
    <property type="match status" value="1"/>
</dbReference>
<reference evidence="11" key="1">
    <citation type="submission" date="2023-03" db="EMBL/GenBank/DDBJ databases">
        <title>Selenobaculum gbiensis gen. nov. sp. nov., a new bacterium isolated from the gut microbiota of IBD patient.</title>
        <authorList>
            <person name="Yeo S."/>
            <person name="Park H."/>
            <person name="Huh C.S."/>
        </authorList>
    </citation>
    <scope>NUCLEOTIDE SEQUENCE</scope>
    <source>
        <strain evidence="11">ICN-92133</strain>
    </source>
</reference>
<evidence type="ECO:0000256" key="6">
    <source>
        <dbReference type="ARBA" id="ARBA00022573"/>
    </source>
</evidence>
<evidence type="ECO:0000313" key="12">
    <source>
        <dbReference type="Proteomes" id="UP001243623"/>
    </source>
</evidence>
<dbReference type="SUPFAM" id="SSF52733">
    <property type="entry name" value="Nicotinate mononucleotide:5,6-dimethylbenzimidazole phosphoribosyltransferase (CobT)"/>
    <property type="match status" value="2"/>
</dbReference>
<evidence type="ECO:0000256" key="7">
    <source>
        <dbReference type="ARBA" id="ARBA00022676"/>
    </source>
</evidence>
<keyword evidence="6" id="KW-0169">Cobalamin biosynthesis</keyword>
<comment type="catalytic activity">
    <reaction evidence="9">
        <text>5,6-dimethylbenzimidazole + nicotinate beta-D-ribonucleotide = alpha-ribazole 5'-phosphate + nicotinate + H(+)</text>
        <dbReference type="Rhea" id="RHEA:11196"/>
        <dbReference type="ChEBI" id="CHEBI:15378"/>
        <dbReference type="ChEBI" id="CHEBI:15890"/>
        <dbReference type="ChEBI" id="CHEBI:32544"/>
        <dbReference type="ChEBI" id="CHEBI:57502"/>
        <dbReference type="ChEBI" id="CHEBI:57918"/>
        <dbReference type="EC" id="2.4.2.21"/>
    </reaction>
</comment>
<dbReference type="InterPro" id="IPR017846">
    <property type="entry name" value="Nict_dMeBzImd_PRibTrfase_bact"/>
</dbReference>
<organism evidence="11 12">
    <name type="scientific">Selenobaculum gibii</name>
    <dbReference type="NCBI Taxonomy" id="3054208"/>
    <lineage>
        <taxon>Bacteria</taxon>
        <taxon>Bacillati</taxon>
        <taxon>Bacillota</taxon>
        <taxon>Negativicutes</taxon>
        <taxon>Selenomonadales</taxon>
        <taxon>Selenomonadaceae</taxon>
        <taxon>Selenobaculum</taxon>
    </lineage>
</organism>